<dbReference type="AlphaFoldDB" id="A0A3R7CVF0"/>
<name>A0A3R7CVF0_9STRA</name>
<sequence length="106" mass="11733">ITDFVMATEQLAPPYNESVHHACRLKMNCEAANGTVEDLLEQAAYGEASNPGQPARPRSEEASWEPALNLYEDVPVLLRKWVLSHEHGDGVEAMRQALELTLGHPL</sequence>
<gene>
    <name evidence="1" type="ORF">DYB32_008508</name>
</gene>
<dbReference type="EMBL" id="QUSY01001387">
    <property type="protein sequence ID" value="RHY25132.1"/>
    <property type="molecule type" value="Genomic_DNA"/>
</dbReference>
<comment type="caution">
    <text evidence="1">The sequence shown here is derived from an EMBL/GenBank/DDBJ whole genome shotgun (WGS) entry which is preliminary data.</text>
</comment>
<proteinExistence type="predicted"/>
<evidence type="ECO:0000313" key="1">
    <source>
        <dbReference type="EMBL" id="RHY25132.1"/>
    </source>
</evidence>
<keyword evidence="2" id="KW-1185">Reference proteome</keyword>
<feature type="non-terminal residue" evidence="1">
    <location>
        <position position="1"/>
    </location>
</feature>
<reference evidence="1 2" key="1">
    <citation type="submission" date="2018-08" db="EMBL/GenBank/DDBJ databases">
        <title>Aphanomyces genome sequencing and annotation.</title>
        <authorList>
            <person name="Minardi D."/>
            <person name="Oidtmann B."/>
            <person name="Van Der Giezen M."/>
            <person name="Studholme D.J."/>
        </authorList>
    </citation>
    <scope>NUCLEOTIDE SEQUENCE [LARGE SCALE GENOMIC DNA]</scope>
    <source>
        <strain evidence="1 2">NJM0002</strain>
    </source>
</reference>
<accession>A0A3R7CVF0</accession>
<dbReference type="Proteomes" id="UP000285060">
    <property type="component" value="Unassembled WGS sequence"/>
</dbReference>
<dbReference type="VEuPathDB" id="FungiDB:H310_14270"/>
<evidence type="ECO:0000313" key="2">
    <source>
        <dbReference type="Proteomes" id="UP000285060"/>
    </source>
</evidence>
<organism evidence="1 2">
    <name type="scientific">Aphanomyces invadans</name>
    <dbReference type="NCBI Taxonomy" id="157072"/>
    <lineage>
        <taxon>Eukaryota</taxon>
        <taxon>Sar</taxon>
        <taxon>Stramenopiles</taxon>
        <taxon>Oomycota</taxon>
        <taxon>Saprolegniomycetes</taxon>
        <taxon>Saprolegniales</taxon>
        <taxon>Verrucalvaceae</taxon>
        <taxon>Aphanomyces</taxon>
    </lineage>
</organism>
<protein>
    <submittedName>
        <fullName evidence="1">Uncharacterized protein</fullName>
    </submittedName>
</protein>